<reference evidence="2" key="1">
    <citation type="journal article" date="2015" name="Nat. Genet.">
        <title>The genome and transcriptome of the zoonotic hookworm Ancylostoma ceylanicum identify infection-specific gene families.</title>
        <authorList>
            <person name="Schwarz E.M."/>
            <person name="Hu Y."/>
            <person name="Antoshechkin I."/>
            <person name="Miller M.M."/>
            <person name="Sternberg P.W."/>
            <person name="Aroian R.V."/>
        </authorList>
    </citation>
    <scope>NUCLEOTIDE SEQUENCE</scope>
    <source>
        <strain evidence="2">HY135</strain>
    </source>
</reference>
<dbReference type="EMBL" id="JARK01001398">
    <property type="protein sequence ID" value="EYC09085.1"/>
    <property type="molecule type" value="Genomic_DNA"/>
</dbReference>
<evidence type="ECO:0000313" key="2">
    <source>
        <dbReference type="Proteomes" id="UP000024635"/>
    </source>
</evidence>
<protein>
    <submittedName>
        <fullName evidence="1">Uncharacterized protein</fullName>
    </submittedName>
</protein>
<keyword evidence="2" id="KW-1185">Reference proteome</keyword>
<dbReference type="Proteomes" id="UP000024635">
    <property type="component" value="Unassembled WGS sequence"/>
</dbReference>
<name>A0A016U1W0_9BILA</name>
<evidence type="ECO:0000313" key="1">
    <source>
        <dbReference type="EMBL" id="EYC09085.1"/>
    </source>
</evidence>
<accession>A0A016U1W0</accession>
<proteinExistence type="predicted"/>
<gene>
    <name evidence="1" type="primary">Acey_s0062.g3342</name>
    <name evidence="1" type="ORF">Y032_0062g3342</name>
</gene>
<comment type="caution">
    <text evidence="1">The sequence shown here is derived from an EMBL/GenBank/DDBJ whole genome shotgun (WGS) entry which is preliminary data.</text>
</comment>
<dbReference type="AlphaFoldDB" id="A0A016U1W0"/>
<organism evidence="1 2">
    <name type="scientific">Ancylostoma ceylanicum</name>
    <dbReference type="NCBI Taxonomy" id="53326"/>
    <lineage>
        <taxon>Eukaryota</taxon>
        <taxon>Metazoa</taxon>
        <taxon>Ecdysozoa</taxon>
        <taxon>Nematoda</taxon>
        <taxon>Chromadorea</taxon>
        <taxon>Rhabditida</taxon>
        <taxon>Rhabditina</taxon>
        <taxon>Rhabditomorpha</taxon>
        <taxon>Strongyloidea</taxon>
        <taxon>Ancylostomatidae</taxon>
        <taxon>Ancylostomatinae</taxon>
        <taxon>Ancylostoma</taxon>
    </lineage>
</organism>
<sequence length="93" mass="10935">MCAWIRSDILKLYSPTLGVFSFRVHCEFPELTALLCFPERVSGAWLLISVIFYLWDPAKLRLEVWTWIFQEIYKRANGKSFGRTTTNGVFRII</sequence>